<dbReference type="PROSITE" id="PS00447">
    <property type="entry name" value="DNA_POLYMERASE_A"/>
    <property type="match status" value="1"/>
</dbReference>
<dbReference type="InterPro" id="IPR036397">
    <property type="entry name" value="RNaseH_sf"/>
</dbReference>
<keyword evidence="5" id="KW-0548">Nucleotidyltransferase</keyword>
<dbReference type="Gene3D" id="1.20.1060.10">
    <property type="entry name" value="Taq DNA Polymerase, Chain T, domain 4"/>
    <property type="match status" value="1"/>
</dbReference>
<evidence type="ECO:0000256" key="9">
    <source>
        <dbReference type="ARBA" id="ARBA00049244"/>
    </source>
</evidence>
<keyword evidence="12" id="KW-1185">Reference proteome</keyword>
<proteinExistence type="inferred from homology"/>
<gene>
    <name evidence="11" type="ORF">J2S55_009777</name>
</gene>
<evidence type="ECO:0000256" key="1">
    <source>
        <dbReference type="ARBA" id="ARBA00007705"/>
    </source>
</evidence>
<keyword evidence="7" id="KW-0239">DNA-directed DNA polymerase</keyword>
<dbReference type="Gene3D" id="1.10.150.20">
    <property type="entry name" value="5' to 3' exonuclease, C-terminal subdomain"/>
    <property type="match status" value="1"/>
</dbReference>
<dbReference type="PRINTS" id="PR00868">
    <property type="entry name" value="DNAPOLI"/>
</dbReference>
<evidence type="ECO:0000256" key="6">
    <source>
        <dbReference type="ARBA" id="ARBA00022705"/>
    </source>
</evidence>
<dbReference type="InterPro" id="IPR002562">
    <property type="entry name" value="3'-5'_exonuclease_dom"/>
</dbReference>
<comment type="catalytic activity">
    <reaction evidence="9">
        <text>DNA(n) + a 2'-deoxyribonucleoside 5'-triphosphate = DNA(n+1) + diphosphate</text>
        <dbReference type="Rhea" id="RHEA:22508"/>
        <dbReference type="Rhea" id="RHEA-COMP:17339"/>
        <dbReference type="Rhea" id="RHEA-COMP:17340"/>
        <dbReference type="ChEBI" id="CHEBI:33019"/>
        <dbReference type="ChEBI" id="CHEBI:61560"/>
        <dbReference type="ChEBI" id="CHEBI:173112"/>
        <dbReference type="EC" id="2.7.7.7"/>
    </reaction>
</comment>
<evidence type="ECO:0000256" key="3">
    <source>
        <dbReference type="ARBA" id="ARBA00020311"/>
    </source>
</evidence>
<protein>
    <recommendedName>
        <fullName evidence="3">DNA polymerase I</fullName>
        <ecNumber evidence="2">2.7.7.7</ecNumber>
    </recommendedName>
</protein>
<comment type="similarity">
    <text evidence="1">Belongs to the DNA polymerase type-A family.</text>
</comment>
<accession>A0ABT9RNZ9</accession>
<dbReference type="InterPro" id="IPR019760">
    <property type="entry name" value="DNA-dir_DNA_pol_A_CS"/>
</dbReference>
<evidence type="ECO:0000313" key="11">
    <source>
        <dbReference type="EMBL" id="MDP9870439.1"/>
    </source>
</evidence>
<sequence length="648" mass="71256">MLSSTTVLDAEHLDHVVAHFSRFGELTYDVETVPPLRGVPAHNTITWLSMATHGMTVSIPMGHERGKIIGERKEPTIGPSGKVRNRTVPVWSNAPEQLRPSQVFEAIEPLLFSDRLKVCHNAAFDIASVAKYYDGAVPSKPWHDTFISSVLLDENRLNGLKPRIKQLYKLDYDKDNVGKKVETYAFSRVARYAYMDAKYTWLLYQRERDLIGHAGLSALLDLELGVLETVISMALAGAPVDGAVLAELGVQLDARLVETEAAIYKGLGKKVNLNSPQQKAVALYGPKAEGNLGLRPTTLTKGGKAKAGRGEKLLITDYSTDADSLEPHKKHLVVARFLDYQRDAKLKGTYVTGVLGDPEDPDEKPCLIVDGRVHGAFKQMGARTGRFSSAGPNLQNIPSRGVEGKKIRTAYRALPGHKLVVADYGQIELVLLAHFIGYGALYDGFHQGIDAHTMTASLVFGVPFDDVTKAYRAVAKGLNFAIVYGAGPTTVAEMAGISVAEAKRHMKVHREMFPEIYKYRAHVIETARRQRPPHTATLLGRIRRIPELRSADDFKRSSAERQIFNAKIQGSGADVVKKSMVRLLPLLPDRAELLMTVHDELVCHGPEDQVSLIEAALREAMLGEGIQKLLCVPLTADISVADNWAEAK</sequence>
<dbReference type="Proteomes" id="UP001230426">
    <property type="component" value="Unassembled WGS sequence"/>
</dbReference>
<dbReference type="InterPro" id="IPR001098">
    <property type="entry name" value="DNA-dir_DNA_pol_A_palm_dom"/>
</dbReference>
<evidence type="ECO:0000256" key="4">
    <source>
        <dbReference type="ARBA" id="ARBA00022679"/>
    </source>
</evidence>
<reference evidence="11 12" key="1">
    <citation type="submission" date="2023-07" db="EMBL/GenBank/DDBJ databases">
        <title>Sequencing the genomes of 1000 actinobacteria strains.</title>
        <authorList>
            <person name="Klenk H.-P."/>
        </authorList>
    </citation>
    <scope>NUCLEOTIDE SEQUENCE [LARGE SCALE GENOMIC DNA]</scope>
    <source>
        <strain evidence="11 12">DSM 44109</strain>
    </source>
</reference>
<dbReference type="InterPro" id="IPR043502">
    <property type="entry name" value="DNA/RNA_pol_sf"/>
</dbReference>
<comment type="caution">
    <text evidence="11">The sequence shown here is derived from an EMBL/GenBank/DDBJ whole genome shotgun (WGS) entry which is preliminary data.</text>
</comment>
<organism evidence="11 12">
    <name type="scientific">Streptosporangium brasiliense</name>
    <dbReference type="NCBI Taxonomy" id="47480"/>
    <lineage>
        <taxon>Bacteria</taxon>
        <taxon>Bacillati</taxon>
        <taxon>Actinomycetota</taxon>
        <taxon>Actinomycetes</taxon>
        <taxon>Streptosporangiales</taxon>
        <taxon>Streptosporangiaceae</taxon>
        <taxon>Streptosporangium</taxon>
    </lineage>
</organism>
<dbReference type="EC" id="2.7.7.7" evidence="2"/>
<keyword evidence="8" id="KW-0238">DNA-binding</keyword>
<dbReference type="RefSeq" id="WP_306876360.1">
    <property type="nucleotide sequence ID" value="NZ_JAUSRB010000004.1"/>
</dbReference>
<dbReference type="PANTHER" id="PTHR10133">
    <property type="entry name" value="DNA POLYMERASE I"/>
    <property type="match status" value="1"/>
</dbReference>
<evidence type="ECO:0000256" key="7">
    <source>
        <dbReference type="ARBA" id="ARBA00022932"/>
    </source>
</evidence>
<keyword evidence="6" id="KW-0235">DNA replication</keyword>
<dbReference type="EMBL" id="JAUSRB010000004">
    <property type="protein sequence ID" value="MDP9870439.1"/>
    <property type="molecule type" value="Genomic_DNA"/>
</dbReference>
<name>A0ABT9RNZ9_9ACTN</name>
<evidence type="ECO:0000256" key="2">
    <source>
        <dbReference type="ARBA" id="ARBA00012417"/>
    </source>
</evidence>
<dbReference type="Pfam" id="PF00476">
    <property type="entry name" value="DNA_pol_A"/>
    <property type="match status" value="1"/>
</dbReference>
<dbReference type="Pfam" id="PF01612">
    <property type="entry name" value="DNA_pol_A_exo1"/>
    <property type="match status" value="1"/>
</dbReference>
<feature type="domain" description="DNA-directed DNA polymerase family A palm" evidence="10">
    <location>
        <begin position="404"/>
        <end position="609"/>
    </location>
</feature>
<dbReference type="Gene3D" id="3.30.420.10">
    <property type="entry name" value="Ribonuclease H-like superfamily/Ribonuclease H"/>
    <property type="match status" value="1"/>
</dbReference>
<dbReference type="PANTHER" id="PTHR10133:SF27">
    <property type="entry name" value="DNA POLYMERASE NU"/>
    <property type="match status" value="1"/>
</dbReference>
<dbReference type="Gene3D" id="3.30.70.370">
    <property type="match status" value="1"/>
</dbReference>
<dbReference type="InterPro" id="IPR002298">
    <property type="entry name" value="DNA_polymerase_A"/>
</dbReference>
<dbReference type="SUPFAM" id="SSF56672">
    <property type="entry name" value="DNA/RNA polymerases"/>
    <property type="match status" value="1"/>
</dbReference>
<keyword evidence="4" id="KW-0808">Transferase</keyword>
<evidence type="ECO:0000256" key="8">
    <source>
        <dbReference type="ARBA" id="ARBA00023125"/>
    </source>
</evidence>
<evidence type="ECO:0000259" key="10">
    <source>
        <dbReference type="SMART" id="SM00482"/>
    </source>
</evidence>
<evidence type="ECO:0000256" key="5">
    <source>
        <dbReference type="ARBA" id="ARBA00022695"/>
    </source>
</evidence>
<dbReference type="SUPFAM" id="SSF53098">
    <property type="entry name" value="Ribonuclease H-like"/>
    <property type="match status" value="1"/>
</dbReference>
<dbReference type="InterPro" id="IPR012337">
    <property type="entry name" value="RNaseH-like_sf"/>
</dbReference>
<evidence type="ECO:0000313" key="12">
    <source>
        <dbReference type="Proteomes" id="UP001230426"/>
    </source>
</evidence>
<dbReference type="SMART" id="SM00482">
    <property type="entry name" value="POLAc"/>
    <property type="match status" value="1"/>
</dbReference>